<proteinExistence type="inferred from homology"/>
<keyword evidence="11" id="KW-1185">Reference proteome</keyword>
<keyword evidence="5 8" id="KW-1133">Transmembrane helix</keyword>
<reference evidence="10 11" key="1">
    <citation type="submission" date="2014-09" db="EMBL/GenBank/DDBJ databases">
        <title>Genome sequencing and annotation of Bacillus Okhensis strain Kh10-101T.</title>
        <authorList>
            <person name="Prakash J.S."/>
        </authorList>
    </citation>
    <scope>NUCLEOTIDE SEQUENCE [LARGE SCALE GENOMIC DNA]</scope>
    <source>
        <strain evidence="11">Kh10-101T</strain>
    </source>
</reference>
<evidence type="ECO:0000256" key="4">
    <source>
        <dbReference type="ARBA" id="ARBA00022692"/>
    </source>
</evidence>
<evidence type="ECO:0000256" key="8">
    <source>
        <dbReference type="SAM" id="Phobius"/>
    </source>
</evidence>
<evidence type="ECO:0000313" key="10">
    <source>
        <dbReference type="EMBL" id="KHF41121.1"/>
    </source>
</evidence>
<keyword evidence="6 8" id="KW-0472">Membrane</keyword>
<feature type="transmembrane region" description="Helical" evidence="8">
    <location>
        <begin position="58"/>
        <end position="77"/>
    </location>
</feature>
<dbReference type="RefSeq" id="WP_034626616.1">
    <property type="nucleotide sequence ID" value="NZ_JRJU01000004.1"/>
</dbReference>
<evidence type="ECO:0000256" key="2">
    <source>
        <dbReference type="ARBA" id="ARBA00006448"/>
    </source>
</evidence>
<accession>A0A0B0IN66</accession>
<evidence type="ECO:0000256" key="3">
    <source>
        <dbReference type="ARBA" id="ARBA00022475"/>
    </source>
</evidence>
<dbReference type="Proteomes" id="UP000030832">
    <property type="component" value="Unassembled WGS sequence"/>
</dbReference>
<organism evidence="10 11">
    <name type="scientific">Halalkalibacter okhensis</name>
    <dbReference type="NCBI Taxonomy" id="333138"/>
    <lineage>
        <taxon>Bacteria</taxon>
        <taxon>Bacillati</taxon>
        <taxon>Bacillota</taxon>
        <taxon>Bacilli</taxon>
        <taxon>Bacillales</taxon>
        <taxon>Bacillaceae</taxon>
        <taxon>Halalkalibacter</taxon>
    </lineage>
</organism>
<evidence type="ECO:0000259" key="9">
    <source>
        <dbReference type="Pfam" id="PF04239"/>
    </source>
</evidence>
<comment type="similarity">
    <text evidence="2">Belongs to the UPF0702 family.</text>
</comment>
<dbReference type="AlphaFoldDB" id="A0A0B0IN66"/>
<gene>
    <name evidence="10" type="ORF">LQ50_04940</name>
</gene>
<evidence type="ECO:0000256" key="1">
    <source>
        <dbReference type="ARBA" id="ARBA00004651"/>
    </source>
</evidence>
<protein>
    <recommendedName>
        <fullName evidence="9">YetF C-terminal domain-containing protein</fullName>
    </recommendedName>
</protein>
<dbReference type="EMBL" id="JRJU01000004">
    <property type="protein sequence ID" value="KHF41121.1"/>
    <property type="molecule type" value="Genomic_DNA"/>
</dbReference>
<dbReference type="PANTHER" id="PTHR34582:SF2">
    <property type="entry name" value="UPF0702 TRANSMEMBRANE PROTEIN YDFR"/>
    <property type="match status" value="1"/>
</dbReference>
<keyword evidence="3" id="KW-1003">Cell membrane</keyword>
<evidence type="ECO:0000313" key="11">
    <source>
        <dbReference type="Proteomes" id="UP000030832"/>
    </source>
</evidence>
<evidence type="ECO:0000256" key="6">
    <source>
        <dbReference type="ARBA" id="ARBA00023136"/>
    </source>
</evidence>
<feature type="coiled-coil region" evidence="7">
    <location>
        <begin position="152"/>
        <end position="213"/>
    </location>
</feature>
<comment type="caution">
    <text evidence="10">The sequence shown here is derived from an EMBL/GenBank/DDBJ whole genome shotgun (WGS) entry which is preliminary data.</text>
</comment>
<keyword evidence="4 8" id="KW-0812">Transmembrane</keyword>
<dbReference type="Gene3D" id="3.30.240.20">
    <property type="entry name" value="bsu07140 like domains"/>
    <property type="match status" value="1"/>
</dbReference>
<dbReference type="Pfam" id="PF04239">
    <property type="entry name" value="DUF421"/>
    <property type="match status" value="1"/>
</dbReference>
<name>A0A0B0IN66_9BACI</name>
<evidence type="ECO:0000256" key="5">
    <source>
        <dbReference type="ARBA" id="ARBA00022989"/>
    </source>
</evidence>
<dbReference type="InterPro" id="IPR007353">
    <property type="entry name" value="DUF421"/>
</dbReference>
<feature type="domain" description="YetF C-terminal" evidence="9">
    <location>
        <begin position="81"/>
        <end position="162"/>
    </location>
</feature>
<comment type="subcellular location">
    <subcellularLocation>
        <location evidence="1">Cell membrane</location>
        <topology evidence="1">Multi-pass membrane protein</topology>
    </subcellularLocation>
</comment>
<dbReference type="STRING" id="333138.LQ50_04940"/>
<feature type="transmembrane region" description="Helical" evidence="8">
    <location>
        <begin position="35"/>
        <end position="52"/>
    </location>
</feature>
<dbReference type="InterPro" id="IPR023090">
    <property type="entry name" value="UPF0702_alpha/beta_dom_sf"/>
</dbReference>
<feature type="transmembrane region" description="Helical" evidence="8">
    <location>
        <begin position="6"/>
        <end position="23"/>
    </location>
</feature>
<sequence length="236" mass="26809">MNIDIVEWIWKSVLIVIGGTVLLRVAGRKSISQMTLSQTVIMIGIGSLLIQPLAGENIWTTLFVGSMLVITLILMELGQLKMNPFEKLILGSSKVIIEDGNIHLDNLRRVRLTVDQLETQLRLNKISTFSDVKYATIEPNGQLAFLLKEQAKNSTKEDIDVIKQEMKELKKLVNQMLPSKPSPVMTTHNQNMITTLSNQIVNLNNQIQNLQKKKEYNLFEEVDKESHMKPPPQHLQ</sequence>
<dbReference type="PANTHER" id="PTHR34582">
    <property type="entry name" value="UPF0702 TRANSMEMBRANE PROTEIN YCAP"/>
    <property type="match status" value="1"/>
</dbReference>
<dbReference type="GO" id="GO:0005886">
    <property type="term" value="C:plasma membrane"/>
    <property type="evidence" value="ECO:0007669"/>
    <property type="project" value="UniProtKB-SubCell"/>
</dbReference>
<keyword evidence="7" id="KW-0175">Coiled coil</keyword>
<evidence type="ECO:0000256" key="7">
    <source>
        <dbReference type="SAM" id="Coils"/>
    </source>
</evidence>
<dbReference type="eggNOG" id="COG2323">
    <property type="taxonomic scope" value="Bacteria"/>
</dbReference>
<dbReference type="OrthoDB" id="1796697at2"/>